<feature type="compositionally biased region" description="Polar residues" evidence="6">
    <location>
        <begin position="220"/>
        <end position="243"/>
    </location>
</feature>
<dbReference type="PROSITE" id="PS50297">
    <property type="entry name" value="ANK_REP_REGION"/>
    <property type="match status" value="4"/>
</dbReference>
<feature type="compositionally biased region" description="Basic and acidic residues" evidence="6">
    <location>
        <begin position="244"/>
        <end position="254"/>
    </location>
</feature>
<dbReference type="SMART" id="SM00248">
    <property type="entry name" value="ANK"/>
    <property type="match status" value="6"/>
</dbReference>
<dbReference type="GO" id="GO:0046974">
    <property type="term" value="F:histone H3K9 methyltransferase activity"/>
    <property type="evidence" value="ECO:0007669"/>
    <property type="project" value="TreeGrafter"/>
</dbReference>
<dbReference type="InterPro" id="IPR002110">
    <property type="entry name" value="Ankyrin_rpt"/>
</dbReference>
<protein>
    <submittedName>
        <fullName evidence="9">Uncharacterized protein</fullName>
    </submittedName>
</protein>
<keyword evidence="3" id="KW-0808">Transferase</keyword>
<feature type="compositionally biased region" description="Low complexity" evidence="6">
    <location>
        <begin position="53"/>
        <end position="66"/>
    </location>
</feature>
<feature type="repeat" description="ANK" evidence="5">
    <location>
        <begin position="414"/>
        <end position="439"/>
    </location>
</feature>
<sequence length="912" mass="100706">QLTISNNIFVKSTTRFKMKRNFESIKLDDDEDDDVLIVSSYKRDQQNPASQQTTTSLTSATPATSSTITTITTSIPKTITITLGSSLKAPSSATNTLPGPSGLSHPPFRPVQVFAGPSSIRSGLMSFNPGSSASSPKSSFLINSIRMGPPYPSGIRNRIPVRPPVQKFQPGPARPLSFRHRFFNPQETSQPYVSTIDLLDTDSSGGPSTDHSSDGEDDNASTSSNTNDAPPESTQSKKSTLIDSSKKASPDQKTKSSGMRSSASSKIIEPIIIEDSPPSSPSYSPECSPPHTSEDQVKPTQNKKVKVGMGITYGAQAEPQVDAISKETERMLQNLLPSEESGENDEELSNLLKTGMNMIDPEDLLQKMKQLPNDKPKRLYIKGLYSQAKHGNIPRVLSFLYGGTNPCGIVKNEEGKTPLHIAASKGHLEILLLLLYKAGKGKVNVQDHHNRTPLYMAVDKNHMKVAEFLVKGGANIFCQTTEGTNLLHVASRRGNLLAVKWLIKLGVPANQQDNFGWTALMWCAESDNNSCIIRYLIKQGALTNLLDNEMNICLHWSAIAGSFECARELVSGSSDPQINAKNKFGETPLHVAAKGDHFNVAQFLLLNGADPNIKNKQNCTALDVCPSSSKTFHCIRIRTEVGQEKIKPYMYLSDISMGKEKIPVSCLNEVDDESFPQDFIYVVHPEESKNVSVKRGFSTVSPCKCSGTCTAECKCVILSEKNKLWYSEDGILDVSIFDEESPVLYECTPLCSCWSYCPNRVAQKGIRFPLQVFKTRTKGWGLRTLTPITQGSFILSYIGELITDEEAEKREDTYLFNLDLKTSGDEPNCMDALRIGNCGRFINHSCDANMKAVKLFTHHRDVSFPEVAFFACVDIQGKEELCFNYGDTFWDVKNENGQYCKCMSENCQYRRP</sequence>
<proteinExistence type="predicted"/>
<dbReference type="GO" id="GO:0032259">
    <property type="term" value="P:methylation"/>
    <property type="evidence" value="ECO:0007669"/>
    <property type="project" value="UniProtKB-KW"/>
</dbReference>
<dbReference type="Pfam" id="PF12796">
    <property type="entry name" value="Ank_2"/>
    <property type="match status" value="2"/>
</dbReference>
<evidence type="ECO:0000259" key="7">
    <source>
        <dbReference type="PROSITE" id="PS50280"/>
    </source>
</evidence>
<evidence type="ECO:0000256" key="3">
    <source>
        <dbReference type="ARBA" id="ARBA00022603"/>
    </source>
</evidence>
<organism evidence="9 10">
    <name type="scientific">Clytia hemisphaerica</name>
    <dbReference type="NCBI Taxonomy" id="252671"/>
    <lineage>
        <taxon>Eukaryota</taxon>
        <taxon>Metazoa</taxon>
        <taxon>Cnidaria</taxon>
        <taxon>Hydrozoa</taxon>
        <taxon>Hydroidolina</taxon>
        <taxon>Leptothecata</taxon>
        <taxon>Obeliida</taxon>
        <taxon>Clytiidae</taxon>
        <taxon>Clytia</taxon>
    </lineage>
</organism>
<dbReference type="GO" id="GO:0008270">
    <property type="term" value="F:zinc ion binding"/>
    <property type="evidence" value="ECO:0007669"/>
    <property type="project" value="InterPro"/>
</dbReference>
<name>A0A7M6DP55_9CNID</name>
<keyword evidence="4" id="KW-0949">S-adenosyl-L-methionine</keyword>
<dbReference type="PROSITE" id="PS50280">
    <property type="entry name" value="SET"/>
    <property type="match status" value="1"/>
</dbReference>
<evidence type="ECO:0000256" key="5">
    <source>
        <dbReference type="PROSITE-ProRule" id="PRU00023"/>
    </source>
</evidence>
<dbReference type="PANTHER" id="PTHR46307:SF4">
    <property type="entry name" value="G9A, ISOFORM B"/>
    <property type="match status" value="1"/>
</dbReference>
<dbReference type="Pfam" id="PF00023">
    <property type="entry name" value="Ank"/>
    <property type="match status" value="1"/>
</dbReference>
<keyword evidence="5" id="KW-0040">ANK repeat</keyword>
<feature type="repeat" description="ANK" evidence="5">
    <location>
        <begin position="515"/>
        <end position="548"/>
    </location>
</feature>
<evidence type="ECO:0000259" key="8">
    <source>
        <dbReference type="PROSITE" id="PS50867"/>
    </source>
</evidence>
<dbReference type="InterPro" id="IPR043550">
    <property type="entry name" value="EHMT1/EHMT2"/>
</dbReference>
<dbReference type="GO" id="GO:0005634">
    <property type="term" value="C:nucleus"/>
    <property type="evidence" value="ECO:0007669"/>
    <property type="project" value="InterPro"/>
</dbReference>
<dbReference type="Pfam" id="PF05033">
    <property type="entry name" value="Pre-SET"/>
    <property type="match status" value="1"/>
</dbReference>
<dbReference type="EnsemblMetazoa" id="CLYHEMT019425.1">
    <property type="protein sequence ID" value="CLYHEMP019425.1"/>
    <property type="gene ID" value="CLYHEMG019425"/>
</dbReference>
<dbReference type="AlphaFoldDB" id="A0A7M6DP55"/>
<feature type="domain" description="SET" evidence="7">
    <location>
        <begin position="768"/>
        <end position="886"/>
    </location>
</feature>
<feature type="region of interest" description="Disordered" evidence="6">
    <location>
        <begin position="40"/>
        <end position="66"/>
    </location>
</feature>
<dbReference type="SUPFAM" id="SSF48403">
    <property type="entry name" value="Ankyrin repeat"/>
    <property type="match status" value="1"/>
</dbReference>
<evidence type="ECO:0000313" key="10">
    <source>
        <dbReference type="Proteomes" id="UP000594262"/>
    </source>
</evidence>
<feature type="repeat" description="ANK" evidence="5">
    <location>
        <begin position="449"/>
        <end position="481"/>
    </location>
</feature>
<dbReference type="PRINTS" id="PR01415">
    <property type="entry name" value="ANKYRIN"/>
</dbReference>
<dbReference type="InterPro" id="IPR007728">
    <property type="entry name" value="Pre-SET_dom"/>
</dbReference>
<dbReference type="InterPro" id="IPR001214">
    <property type="entry name" value="SET_dom"/>
</dbReference>
<evidence type="ECO:0000256" key="4">
    <source>
        <dbReference type="ARBA" id="ARBA00022691"/>
    </source>
</evidence>
<dbReference type="SMART" id="SM00468">
    <property type="entry name" value="PreSET"/>
    <property type="match status" value="1"/>
</dbReference>
<evidence type="ECO:0000256" key="6">
    <source>
        <dbReference type="SAM" id="MobiDB-lite"/>
    </source>
</evidence>
<dbReference type="SUPFAM" id="SSF82199">
    <property type="entry name" value="SET domain"/>
    <property type="match status" value="1"/>
</dbReference>
<dbReference type="Proteomes" id="UP000594262">
    <property type="component" value="Unplaced"/>
</dbReference>
<keyword evidence="10" id="KW-1185">Reference proteome</keyword>
<feature type="compositionally biased region" description="Low complexity" evidence="6">
    <location>
        <begin position="256"/>
        <end position="290"/>
    </location>
</feature>
<dbReference type="GO" id="GO:0002039">
    <property type="term" value="F:p53 binding"/>
    <property type="evidence" value="ECO:0007669"/>
    <property type="project" value="InterPro"/>
</dbReference>
<dbReference type="SMART" id="SM00317">
    <property type="entry name" value="SET"/>
    <property type="match status" value="1"/>
</dbReference>
<dbReference type="PROSITE" id="PS50867">
    <property type="entry name" value="PRE_SET"/>
    <property type="match status" value="1"/>
</dbReference>
<feature type="domain" description="Pre-SET" evidence="8">
    <location>
        <begin position="701"/>
        <end position="765"/>
    </location>
</feature>
<dbReference type="InterPro" id="IPR046341">
    <property type="entry name" value="SET_dom_sf"/>
</dbReference>
<dbReference type="OrthoDB" id="5792673at2759"/>
<keyword evidence="2" id="KW-0158">Chromosome</keyword>
<evidence type="ECO:0000256" key="2">
    <source>
        <dbReference type="ARBA" id="ARBA00022454"/>
    </source>
</evidence>
<reference evidence="9" key="1">
    <citation type="submission" date="2021-01" db="UniProtKB">
        <authorList>
            <consortium name="EnsemblMetazoa"/>
        </authorList>
    </citation>
    <scope>IDENTIFICATION</scope>
</reference>
<feature type="compositionally biased region" description="Polar residues" evidence="6">
    <location>
        <begin position="201"/>
        <end position="210"/>
    </location>
</feature>
<accession>A0A7M6DP55</accession>
<comment type="subcellular location">
    <subcellularLocation>
        <location evidence="1">Chromosome</location>
    </subcellularLocation>
</comment>
<dbReference type="InterPro" id="IPR036770">
    <property type="entry name" value="Ankyrin_rpt-contain_sf"/>
</dbReference>
<keyword evidence="3" id="KW-0489">Methyltransferase</keyword>
<dbReference type="Gene3D" id="2.170.270.10">
    <property type="entry name" value="SET domain"/>
    <property type="match status" value="1"/>
</dbReference>
<dbReference type="PANTHER" id="PTHR46307">
    <property type="entry name" value="G9A, ISOFORM B"/>
    <property type="match status" value="1"/>
</dbReference>
<evidence type="ECO:0000256" key="1">
    <source>
        <dbReference type="ARBA" id="ARBA00004286"/>
    </source>
</evidence>
<dbReference type="GO" id="GO:0000122">
    <property type="term" value="P:negative regulation of transcription by RNA polymerase II"/>
    <property type="evidence" value="ECO:0007669"/>
    <property type="project" value="TreeGrafter"/>
</dbReference>
<dbReference type="Pfam" id="PF00856">
    <property type="entry name" value="SET"/>
    <property type="match status" value="1"/>
</dbReference>
<evidence type="ECO:0000313" key="9">
    <source>
        <dbReference type="EnsemblMetazoa" id="CLYHEMP019425.1"/>
    </source>
</evidence>
<dbReference type="Gene3D" id="1.25.40.20">
    <property type="entry name" value="Ankyrin repeat-containing domain"/>
    <property type="match status" value="2"/>
</dbReference>
<feature type="region of interest" description="Disordered" evidence="6">
    <location>
        <begin position="197"/>
        <end position="302"/>
    </location>
</feature>
<dbReference type="PROSITE" id="PS50088">
    <property type="entry name" value="ANK_REPEAT"/>
    <property type="match status" value="5"/>
</dbReference>
<feature type="repeat" description="ANK" evidence="5">
    <location>
        <begin position="584"/>
        <end position="616"/>
    </location>
</feature>
<feature type="repeat" description="ANK" evidence="5">
    <location>
        <begin position="482"/>
        <end position="514"/>
    </location>
</feature>
<feature type="region of interest" description="Disordered" evidence="6">
    <location>
        <begin position="153"/>
        <end position="178"/>
    </location>
</feature>
<dbReference type="GO" id="GO:0000785">
    <property type="term" value="C:chromatin"/>
    <property type="evidence" value="ECO:0007669"/>
    <property type="project" value="TreeGrafter"/>
</dbReference>